<evidence type="ECO:0000313" key="4">
    <source>
        <dbReference type="Proteomes" id="UP000239872"/>
    </source>
</evidence>
<dbReference type="SUPFAM" id="SSF55486">
    <property type="entry name" value="Metalloproteases ('zincins'), catalytic domain"/>
    <property type="match status" value="1"/>
</dbReference>
<dbReference type="InterPro" id="IPR026444">
    <property type="entry name" value="Secre_tail"/>
</dbReference>
<protein>
    <recommendedName>
        <fullName evidence="2">Secretion system C-terminal sorting domain-containing protein</fullName>
    </recommendedName>
</protein>
<keyword evidence="1" id="KW-0732">Signal</keyword>
<reference evidence="3 4" key="1">
    <citation type="submission" date="2018-01" db="EMBL/GenBank/DDBJ databases">
        <title>A novel member of the phylum Bacteroidetes isolated from glacier ice.</title>
        <authorList>
            <person name="Liu Q."/>
            <person name="Xin Y.-H."/>
        </authorList>
    </citation>
    <scope>NUCLEOTIDE SEQUENCE [LARGE SCALE GENOMIC DNA]</scope>
    <source>
        <strain evidence="3 4">RB1R16</strain>
    </source>
</reference>
<gene>
    <name evidence="3" type="ORF">CJD36_007780</name>
</gene>
<feature type="signal peptide" evidence="1">
    <location>
        <begin position="1"/>
        <end position="22"/>
    </location>
</feature>
<dbReference type="NCBIfam" id="TIGR04183">
    <property type="entry name" value="Por_Secre_tail"/>
    <property type="match status" value="1"/>
</dbReference>
<dbReference type="Pfam" id="PF13583">
    <property type="entry name" value="Reprolysin_4"/>
    <property type="match status" value="1"/>
</dbReference>
<evidence type="ECO:0000313" key="3">
    <source>
        <dbReference type="EMBL" id="PQJ11684.1"/>
    </source>
</evidence>
<dbReference type="OrthoDB" id="9792152at2"/>
<keyword evidence="4" id="KW-1185">Reference proteome</keyword>
<dbReference type="GO" id="GO:0008237">
    <property type="term" value="F:metallopeptidase activity"/>
    <property type="evidence" value="ECO:0007669"/>
    <property type="project" value="InterPro"/>
</dbReference>
<proteinExistence type="predicted"/>
<evidence type="ECO:0000256" key="1">
    <source>
        <dbReference type="SAM" id="SignalP"/>
    </source>
</evidence>
<dbReference type="InterPro" id="IPR024079">
    <property type="entry name" value="MetalloPept_cat_dom_sf"/>
</dbReference>
<feature type="chain" id="PRO_5015652400" description="Secretion system C-terminal sorting domain-containing protein" evidence="1">
    <location>
        <begin position="23"/>
        <end position="768"/>
    </location>
</feature>
<feature type="domain" description="Secretion system C-terminal sorting" evidence="2">
    <location>
        <begin position="696"/>
        <end position="760"/>
    </location>
</feature>
<comment type="caution">
    <text evidence="3">The sequence shown here is derived from an EMBL/GenBank/DDBJ whole genome shotgun (WGS) entry which is preliminary data.</text>
</comment>
<dbReference type="Proteomes" id="UP000239872">
    <property type="component" value="Unassembled WGS sequence"/>
</dbReference>
<name>A0A2S7SY90_9BACT</name>
<dbReference type="RefSeq" id="WP_105038564.1">
    <property type="nucleotide sequence ID" value="NZ_PPSL01000002.1"/>
</dbReference>
<organism evidence="3 4">
    <name type="scientific">Flavipsychrobacter stenotrophus</name>
    <dbReference type="NCBI Taxonomy" id="2077091"/>
    <lineage>
        <taxon>Bacteria</taxon>
        <taxon>Pseudomonadati</taxon>
        <taxon>Bacteroidota</taxon>
        <taxon>Chitinophagia</taxon>
        <taxon>Chitinophagales</taxon>
        <taxon>Chitinophagaceae</taxon>
        <taxon>Flavipsychrobacter</taxon>
    </lineage>
</organism>
<sequence>MKRILSGLALMAGILNCSTSQAGNLWEKIDARYAPAKSVMAFQPKNYNVYTMNETSLKLQMLSLSTDPNEAQIIQLPMPDGTMRDFKVWQTPMLPEALAAQYPDINTFTAEAVNNRNITAKIDFTMYGFHAMVFDGDNTFMVDPYDNFHDGYYMVHLKNDETRTMDQRMKCTFKSKNDESLAGESVDFAGKGLPKLAQRTVNGYQLRTYKLALGCSHQYAQAATGLGSPTVAQTLAKMTTTMNRVNGVYEREFSVTMVFVSGENSLIFTTTAGDPYGPDDSNPGNLLTDNQTKCDAAIGNANYDIGHVFSTGGGGLALLGVVCEAGFKAQGVTGSNTPTGDGYDIDFVAHEMGHQFGSEHTFNNDNDGSCFSNRSGSDAYEPGSGSTIMAYAGICDPDNIQLHSDAYFHAKSLLAIQGYISTAGDVCPVKTPTGNKLVSYAAFTNTYSIPYLTPFELLAPTAVDSVADSVVLYCWEEYDLSTSGTTFSAATTTGPIFRSYNPVQNGLRIFPKNSMVLSGILSNAGTNNAQGEKVPTVARTMKFKCTFRDIIHNHGCFVFPDDMTTVNAVNTGAGFKVTSQNTTGITYAGGSSQTVTWNVVGTTAAPISAANVNIYMSVDGGNSWVYNLGSFPNTGTASTTVPNPATTSSTVRFKVKGTGNVFFNVNASNFTVTYNSGLPISASVNTVANFASDVKLYPVPATDMLHINAGSRNNVQAIIINAVGQTVWQGQVNGQADVNVSLWAKGVYHARLMTEAGNEQAVKSFVVE</sequence>
<dbReference type="AlphaFoldDB" id="A0A2S7SY90"/>
<evidence type="ECO:0000259" key="2">
    <source>
        <dbReference type="Pfam" id="PF18962"/>
    </source>
</evidence>
<dbReference type="Gene3D" id="3.40.390.10">
    <property type="entry name" value="Collagenase (Catalytic Domain)"/>
    <property type="match status" value="1"/>
</dbReference>
<accession>A0A2S7SY90</accession>
<dbReference type="EMBL" id="PPSL01000002">
    <property type="protein sequence ID" value="PQJ11684.1"/>
    <property type="molecule type" value="Genomic_DNA"/>
</dbReference>
<dbReference type="Pfam" id="PF18962">
    <property type="entry name" value="Por_Secre_tail"/>
    <property type="match status" value="1"/>
</dbReference>